<dbReference type="SMART" id="SM00580">
    <property type="entry name" value="PUG"/>
    <property type="match status" value="1"/>
</dbReference>
<dbReference type="GO" id="GO:0004674">
    <property type="term" value="F:protein serine/threonine kinase activity"/>
    <property type="evidence" value="ECO:0007669"/>
    <property type="project" value="UniProtKB-KW"/>
</dbReference>
<evidence type="ECO:0000256" key="9">
    <source>
        <dbReference type="ARBA" id="ARBA00022741"/>
    </source>
</evidence>
<keyword evidence="12" id="KW-0256">Endoplasmic reticulum</keyword>
<reference evidence="25" key="1">
    <citation type="journal article" date="2010" name="Nature">
        <title>The Amphimedon queenslandica genome and the evolution of animal complexity.</title>
        <authorList>
            <person name="Srivastava M."/>
            <person name="Simakov O."/>
            <person name="Chapman J."/>
            <person name="Fahey B."/>
            <person name="Gauthier M.E."/>
            <person name="Mitros T."/>
            <person name="Richards G.S."/>
            <person name="Conaco C."/>
            <person name="Dacre M."/>
            <person name="Hellsten U."/>
            <person name="Larroux C."/>
            <person name="Putnam N.H."/>
            <person name="Stanke M."/>
            <person name="Adamska M."/>
            <person name="Darling A."/>
            <person name="Degnan S.M."/>
            <person name="Oakley T.H."/>
            <person name="Plachetzki D.C."/>
            <person name="Zhai Y."/>
            <person name="Adamski M."/>
            <person name="Calcino A."/>
            <person name="Cummins S.F."/>
            <person name="Goodstein D.M."/>
            <person name="Harris C."/>
            <person name="Jackson D.J."/>
            <person name="Leys S.P."/>
            <person name="Shu S."/>
            <person name="Woodcroft B.J."/>
            <person name="Vervoort M."/>
            <person name="Kosik K.S."/>
            <person name="Manning G."/>
            <person name="Degnan B.M."/>
            <person name="Rokhsar D.S."/>
        </authorList>
    </citation>
    <scope>NUCLEOTIDE SEQUENCE [LARGE SCALE GENOMIC DNA]</scope>
</reference>
<comment type="cofactor">
    <cofactor evidence="1">
        <name>Mg(2+)</name>
        <dbReference type="ChEBI" id="CHEBI:18420"/>
    </cofactor>
</comment>
<dbReference type="GO" id="GO:0004521">
    <property type="term" value="F:RNA endonuclease activity"/>
    <property type="evidence" value="ECO:0007669"/>
    <property type="project" value="InterPro"/>
</dbReference>
<evidence type="ECO:0000313" key="25">
    <source>
        <dbReference type="Proteomes" id="UP000007879"/>
    </source>
</evidence>
<evidence type="ECO:0000256" key="16">
    <source>
        <dbReference type="ARBA" id="ARBA00023268"/>
    </source>
</evidence>
<keyword evidence="7 20" id="KW-0812">Transmembrane</keyword>
<evidence type="ECO:0000256" key="3">
    <source>
        <dbReference type="ARBA" id="ARBA00012513"/>
    </source>
</evidence>
<evidence type="ECO:0000256" key="4">
    <source>
        <dbReference type="ARBA" id="ARBA00022527"/>
    </source>
</evidence>
<dbReference type="EC" id="2.7.11.1" evidence="3"/>
<comment type="subcellular location">
    <subcellularLocation>
        <location evidence="2">Endoplasmic reticulum membrane</location>
        <topology evidence="2">Single-pass type I membrane protein</topology>
    </subcellularLocation>
</comment>
<dbReference type="PROSITE" id="PS50011">
    <property type="entry name" value="PROTEIN_KINASE_DOM"/>
    <property type="match status" value="1"/>
</dbReference>
<dbReference type="GO" id="GO:1990604">
    <property type="term" value="C:IRE1-TRAF2-ASK1 complex"/>
    <property type="evidence" value="ECO:0007669"/>
    <property type="project" value="TreeGrafter"/>
</dbReference>
<dbReference type="PROSITE" id="PS51392">
    <property type="entry name" value="KEN"/>
    <property type="match status" value="1"/>
</dbReference>
<keyword evidence="4" id="KW-0723">Serine/threonine-protein kinase</keyword>
<evidence type="ECO:0000259" key="23">
    <source>
        <dbReference type="PROSITE" id="PS51392"/>
    </source>
</evidence>
<keyword evidence="15 20" id="KW-0472">Membrane</keyword>
<dbReference type="InterPro" id="IPR011009">
    <property type="entry name" value="Kinase-like_dom_sf"/>
</dbReference>
<keyword evidence="13" id="KW-0067">ATP-binding</keyword>
<evidence type="ECO:0000256" key="8">
    <source>
        <dbReference type="ARBA" id="ARBA00022729"/>
    </source>
</evidence>
<dbReference type="InterPro" id="IPR010513">
    <property type="entry name" value="KEN_dom"/>
</dbReference>
<keyword evidence="10" id="KW-0418">Kinase</keyword>
<dbReference type="FunFam" id="1.20.1440.180:FF:000001">
    <property type="entry name" value="Serine/threonine-protein kinase/endoribonuclease IRE1"/>
    <property type="match status" value="1"/>
</dbReference>
<evidence type="ECO:0000256" key="12">
    <source>
        <dbReference type="ARBA" id="ARBA00022824"/>
    </source>
</evidence>
<feature type="region of interest" description="Disordered" evidence="19">
    <location>
        <begin position="425"/>
        <end position="477"/>
    </location>
</feature>
<dbReference type="InterPro" id="IPR000719">
    <property type="entry name" value="Prot_kinase_dom"/>
</dbReference>
<dbReference type="KEGG" id="aqu:100633508"/>
<dbReference type="GO" id="GO:0051082">
    <property type="term" value="F:unfolded protein binding"/>
    <property type="evidence" value="ECO:0007669"/>
    <property type="project" value="TreeGrafter"/>
</dbReference>
<comment type="catalytic activity">
    <reaction evidence="17">
        <text>L-threonyl-[protein] + ATP = O-phospho-L-threonyl-[protein] + ADP + H(+)</text>
        <dbReference type="Rhea" id="RHEA:46608"/>
        <dbReference type="Rhea" id="RHEA-COMP:11060"/>
        <dbReference type="Rhea" id="RHEA-COMP:11605"/>
        <dbReference type="ChEBI" id="CHEBI:15378"/>
        <dbReference type="ChEBI" id="CHEBI:30013"/>
        <dbReference type="ChEBI" id="CHEBI:30616"/>
        <dbReference type="ChEBI" id="CHEBI:61977"/>
        <dbReference type="ChEBI" id="CHEBI:456216"/>
        <dbReference type="EC" id="2.7.11.1"/>
    </reaction>
</comment>
<evidence type="ECO:0000256" key="18">
    <source>
        <dbReference type="ARBA" id="ARBA00048679"/>
    </source>
</evidence>
<comment type="catalytic activity">
    <reaction evidence="18">
        <text>L-seryl-[protein] + ATP = O-phospho-L-seryl-[protein] + ADP + H(+)</text>
        <dbReference type="Rhea" id="RHEA:17989"/>
        <dbReference type="Rhea" id="RHEA-COMP:9863"/>
        <dbReference type="Rhea" id="RHEA-COMP:11604"/>
        <dbReference type="ChEBI" id="CHEBI:15378"/>
        <dbReference type="ChEBI" id="CHEBI:29999"/>
        <dbReference type="ChEBI" id="CHEBI:30616"/>
        <dbReference type="ChEBI" id="CHEBI:83421"/>
        <dbReference type="ChEBI" id="CHEBI:456216"/>
        <dbReference type="EC" id="2.7.11.1"/>
    </reaction>
</comment>
<evidence type="ECO:0000256" key="21">
    <source>
        <dbReference type="SAM" id="SignalP"/>
    </source>
</evidence>
<dbReference type="GeneID" id="100633508"/>
<dbReference type="SMART" id="SM00220">
    <property type="entry name" value="S_TKc"/>
    <property type="match status" value="1"/>
</dbReference>
<evidence type="ECO:0000313" key="24">
    <source>
        <dbReference type="EnsemblMetazoa" id="XP_019850397.1"/>
    </source>
</evidence>
<evidence type="ECO:0000256" key="10">
    <source>
        <dbReference type="ARBA" id="ARBA00022777"/>
    </source>
</evidence>
<dbReference type="GO" id="GO:0080090">
    <property type="term" value="P:regulation of primary metabolic process"/>
    <property type="evidence" value="ECO:0007669"/>
    <property type="project" value="UniProtKB-ARBA"/>
</dbReference>
<feature type="transmembrane region" description="Helical" evidence="20">
    <location>
        <begin position="396"/>
        <end position="420"/>
    </location>
</feature>
<dbReference type="PANTHER" id="PTHR13954">
    <property type="entry name" value="IRE1-RELATED"/>
    <property type="match status" value="1"/>
</dbReference>
<dbReference type="Gene3D" id="1.10.510.10">
    <property type="entry name" value="Transferase(Phosphotransferase) domain 1"/>
    <property type="match status" value="1"/>
</dbReference>
<evidence type="ECO:0000256" key="20">
    <source>
        <dbReference type="SAM" id="Phobius"/>
    </source>
</evidence>
<dbReference type="GO" id="GO:0036498">
    <property type="term" value="P:IRE1-mediated unfolded protein response"/>
    <property type="evidence" value="ECO:0007669"/>
    <property type="project" value="TreeGrafter"/>
</dbReference>
<evidence type="ECO:0000256" key="19">
    <source>
        <dbReference type="SAM" id="MobiDB-lite"/>
    </source>
</evidence>
<evidence type="ECO:0000256" key="17">
    <source>
        <dbReference type="ARBA" id="ARBA00047899"/>
    </source>
</evidence>
<evidence type="ECO:0000256" key="1">
    <source>
        <dbReference type="ARBA" id="ARBA00001946"/>
    </source>
</evidence>
<dbReference type="GO" id="GO:0070059">
    <property type="term" value="P:intrinsic apoptotic signaling pathway in response to endoplasmic reticulum stress"/>
    <property type="evidence" value="ECO:0007669"/>
    <property type="project" value="TreeGrafter"/>
</dbReference>
<dbReference type="Gene3D" id="3.30.200.20">
    <property type="entry name" value="Phosphorylase Kinase, domain 1"/>
    <property type="match status" value="1"/>
</dbReference>
<feature type="domain" description="KEN" evidence="23">
    <location>
        <begin position="735"/>
        <end position="863"/>
    </location>
</feature>
<keyword evidence="14 20" id="KW-1133">Transmembrane helix</keyword>
<dbReference type="EnsemblMetazoa" id="XM_019994838.1">
    <property type="protein sequence ID" value="XP_019850397.1"/>
    <property type="gene ID" value="LOC100633508"/>
</dbReference>
<evidence type="ECO:0000256" key="14">
    <source>
        <dbReference type="ARBA" id="ARBA00022989"/>
    </source>
</evidence>
<dbReference type="GO" id="GO:0006397">
    <property type="term" value="P:mRNA processing"/>
    <property type="evidence" value="ECO:0007669"/>
    <property type="project" value="InterPro"/>
</dbReference>
<dbReference type="GO" id="GO:0005524">
    <property type="term" value="F:ATP binding"/>
    <property type="evidence" value="ECO:0007669"/>
    <property type="project" value="UniProtKB-KW"/>
</dbReference>
<dbReference type="SUPFAM" id="SSF50998">
    <property type="entry name" value="Quinoprotein alcohol dehydrogenase-like"/>
    <property type="match status" value="1"/>
</dbReference>
<dbReference type="PROSITE" id="PS00108">
    <property type="entry name" value="PROTEIN_KINASE_ST"/>
    <property type="match status" value="1"/>
</dbReference>
<proteinExistence type="predicted"/>
<dbReference type="Pfam" id="PF06479">
    <property type="entry name" value="Ribonuc_2-5A"/>
    <property type="match status" value="1"/>
</dbReference>
<evidence type="ECO:0000256" key="11">
    <source>
        <dbReference type="ARBA" id="ARBA00022801"/>
    </source>
</evidence>
<dbReference type="SUPFAM" id="SSF56112">
    <property type="entry name" value="Protein kinase-like (PK-like)"/>
    <property type="match status" value="1"/>
</dbReference>
<dbReference type="Gene3D" id="1.20.1440.180">
    <property type="entry name" value="KEN domain"/>
    <property type="match status" value="1"/>
</dbReference>
<evidence type="ECO:0000256" key="13">
    <source>
        <dbReference type="ARBA" id="ARBA00022840"/>
    </source>
</evidence>
<feature type="chain" id="PRO_5042819983" description="non-specific serine/threonine protein kinase" evidence="21">
    <location>
        <begin position="25"/>
        <end position="865"/>
    </location>
</feature>
<reference evidence="24" key="2">
    <citation type="submission" date="2024-06" db="UniProtKB">
        <authorList>
            <consortium name="EnsemblMetazoa"/>
        </authorList>
    </citation>
    <scope>IDENTIFICATION</scope>
</reference>
<dbReference type="AlphaFoldDB" id="A0AAN0J0X2"/>
<protein>
    <recommendedName>
        <fullName evidence="3">non-specific serine/threonine protein kinase</fullName>
        <ecNumber evidence="3">2.7.11.1</ecNumber>
    </recommendedName>
</protein>
<keyword evidence="5" id="KW-0597">Phosphoprotein</keyword>
<keyword evidence="9" id="KW-0547">Nucleotide-binding</keyword>
<feature type="compositionally biased region" description="Low complexity" evidence="19">
    <location>
        <begin position="439"/>
        <end position="454"/>
    </location>
</feature>
<evidence type="ECO:0000259" key="22">
    <source>
        <dbReference type="PROSITE" id="PS50011"/>
    </source>
</evidence>
<dbReference type="PANTHER" id="PTHR13954:SF6">
    <property type="entry name" value="NON-SPECIFIC SERINE_THREONINE PROTEIN KINASE"/>
    <property type="match status" value="1"/>
</dbReference>
<dbReference type="Proteomes" id="UP000007879">
    <property type="component" value="Unassembled WGS sequence"/>
</dbReference>
<dbReference type="InterPro" id="IPR038357">
    <property type="entry name" value="KEN_sf"/>
</dbReference>
<dbReference type="InterPro" id="IPR018391">
    <property type="entry name" value="PQQ_b-propeller_rpt"/>
</dbReference>
<dbReference type="Pfam" id="PF00069">
    <property type="entry name" value="Pkinase"/>
    <property type="match status" value="1"/>
</dbReference>
<sequence length="865" mass="96012">MNSSVPWLLLFSVGFFSCLPSTDSDQSSSDIALAYKDLLLFSTLDGKLYAVDKVTGDTLWKLNSKSPIVTHLSSSSYLYLTDPKDGSLYMSGPQSDGIKRLPLTIPELVKISPCSSSDGLLYSGSKQDSWIAVDALTGRKLYSFSSHDGMNSMCPPNQYGSNKIIHIPSIEYRVAVLDSKTKQIKVNITYTQYGTQSYTARQSQDLLHLSSSSHGLLTSLNSLTGDKVWEKDFGSPVVGIYSLEKSQVLRSIPFTSINDDTLQGMTASRALAIKNGLYSLTPTDTILQSSFFVGDHNGQMYVMNALTEEGSMQELPLNVPLIDGPQPQATSLDHPSFSGHYPLPEDSRIKIEQLLSEKWSQEKYRIGPTVQNKEPLQVVDGGHIDGPGPDVLGFSFSLLLVVAGTVVFSSLVASVVAVLVTKSTQNVPHNPSPIPTPDSSKTGSHTSKTHSQTTDNSKGGGAIEATDGERGSNRSSIALSDSTQSIYRNVICRGSFDSRPVAVKRVIQNYFDLADREVALLRESDQHPNVIRYFCMEEDPTFRYLALELCSATLHEYVEGQKMSEFSIDEKHIIAESMSGINHLHSLGIVHRDLKPQNVLLRTSSSLKVRALISDFGLCRKLPDGRGSFTAQSGILGTEGWIAPEMFQDRTRVTCAVDIFAMGCVIYYVLSCGGHPFGPPLKRQANIEAGDFSLKALIGEDRYTAEHLVNNMISFNSKLRPTADEVLHHCLFWSKSRQMSFFQDVSDRIEKETPQSAVVQSLERGANHVIKGDWRDHIGEELRQDLRRFRSYQGTSLRDLLRAMRNKKHHYRELPETLKESLGQIPDGYVTYFTSRFPALLVHTYKQMEMCCNEPVFKAYYSRSS</sequence>
<name>A0AAN0J0X2_AMPQE</name>
<keyword evidence="16" id="KW-0511">Multifunctional enzyme</keyword>
<keyword evidence="25" id="KW-1185">Reference proteome</keyword>
<keyword evidence="8 21" id="KW-0732">Signal</keyword>
<dbReference type="InterPro" id="IPR011047">
    <property type="entry name" value="Quinoprotein_ADH-like_sf"/>
</dbReference>
<evidence type="ECO:0000256" key="6">
    <source>
        <dbReference type="ARBA" id="ARBA00022679"/>
    </source>
</evidence>
<evidence type="ECO:0000256" key="5">
    <source>
        <dbReference type="ARBA" id="ARBA00022553"/>
    </source>
</evidence>
<dbReference type="CDD" id="cd10422">
    <property type="entry name" value="RNase_Ire1"/>
    <property type="match status" value="1"/>
</dbReference>
<keyword evidence="6" id="KW-0808">Transferase</keyword>
<feature type="domain" description="Protein kinase" evidence="22">
    <location>
        <begin position="472"/>
        <end position="732"/>
    </location>
</feature>
<feature type="signal peptide" evidence="21">
    <location>
        <begin position="1"/>
        <end position="24"/>
    </location>
</feature>
<organism evidence="24 25">
    <name type="scientific">Amphimedon queenslandica</name>
    <name type="common">Sponge</name>
    <dbReference type="NCBI Taxonomy" id="400682"/>
    <lineage>
        <taxon>Eukaryota</taxon>
        <taxon>Metazoa</taxon>
        <taxon>Porifera</taxon>
        <taxon>Demospongiae</taxon>
        <taxon>Heteroscleromorpha</taxon>
        <taxon>Haplosclerida</taxon>
        <taxon>Niphatidae</taxon>
        <taxon>Amphimedon</taxon>
    </lineage>
</organism>
<accession>A0AAN0J0X2</accession>
<dbReference type="Gene3D" id="2.130.10.10">
    <property type="entry name" value="YVTN repeat-like/Quinoprotein amine dehydrogenase"/>
    <property type="match status" value="1"/>
</dbReference>
<dbReference type="InterPro" id="IPR015943">
    <property type="entry name" value="WD40/YVTN_repeat-like_dom_sf"/>
</dbReference>
<dbReference type="FunFam" id="3.30.200.20:FF:000077">
    <property type="entry name" value="Putative Serine/threonine-protein kinase/endoribonuclease IRE1"/>
    <property type="match status" value="1"/>
</dbReference>
<dbReference type="GO" id="GO:0010468">
    <property type="term" value="P:regulation of gene expression"/>
    <property type="evidence" value="ECO:0007669"/>
    <property type="project" value="UniProtKB-ARBA"/>
</dbReference>
<keyword evidence="11" id="KW-0378">Hydrolase</keyword>
<evidence type="ECO:0000256" key="15">
    <source>
        <dbReference type="ARBA" id="ARBA00023136"/>
    </source>
</evidence>
<evidence type="ECO:0000256" key="2">
    <source>
        <dbReference type="ARBA" id="ARBA00004115"/>
    </source>
</evidence>
<dbReference type="InterPro" id="IPR045133">
    <property type="entry name" value="IRE1/2-like"/>
</dbReference>
<dbReference type="GO" id="GO:0016787">
    <property type="term" value="F:hydrolase activity"/>
    <property type="evidence" value="ECO:0007669"/>
    <property type="project" value="UniProtKB-KW"/>
</dbReference>
<dbReference type="RefSeq" id="XP_019850397.1">
    <property type="nucleotide sequence ID" value="XM_019994838.1"/>
</dbReference>
<feature type="transmembrane region" description="Helical" evidence="20">
    <location>
        <begin position="653"/>
        <end position="670"/>
    </location>
</feature>
<dbReference type="InterPro" id="IPR008271">
    <property type="entry name" value="Ser/Thr_kinase_AS"/>
</dbReference>
<dbReference type="SMART" id="SM00564">
    <property type="entry name" value="PQQ"/>
    <property type="match status" value="3"/>
</dbReference>
<evidence type="ECO:0000256" key="7">
    <source>
        <dbReference type="ARBA" id="ARBA00022692"/>
    </source>
</evidence>